<proteinExistence type="predicted"/>
<evidence type="ECO:0000256" key="2">
    <source>
        <dbReference type="ARBA" id="ARBA00012438"/>
    </source>
</evidence>
<evidence type="ECO:0000313" key="6">
    <source>
        <dbReference type="Proteomes" id="UP000554342"/>
    </source>
</evidence>
<keyword evidence="3" id="KW-0472">Membrane</keyword>
<dbReference type="InterPro" id="IPR003594">
    <property type="entry name" value="HATPase_dom"/>
</dbReference>
<keyword evidence="3" id="KW-1133">Transmembrane helix</keyword>
<dbReference type="EMBL" id="JACIJI010000002">
    <property type="protein sequence ID" value="MBB5718931.1"/>
    <property type="molecule type" value="Genomic_DNA"/>
</dbReference>
<protein>
    <recommendedName>
        <fullName evidence="2">histidine kinase</fullName>
        <ecNumber evidence="2">2.7.13.3</ecNumber>
    </recommendedName>
</protein>
<dbReference type="InterPro" id="IPR036890">
    <property type="entry name" value="HATPase_C_sf"/>
</dbReference>
<comment type="caution">
    <text evidence="5">The sequence shown here is derived from an EMBL/GenBank/DDBJ whole genome shotgun (WGS) entry which is preliminary data.</text>
</comment>
<dbReference type="InterPro" id="IPR004358">
    <property type="entry name" value="Sig_transdc_His_kin-like_C"/>
</dbReference>
<dbReference type="GO" id="GO:0004673">
    <property type="term" value="F:protein histidine kinase activity"/>
    <property type="evidence" value="ECO:0007669"/>
    <property type="project" value="UniProtKB-EC"/>
</dbReference>
<feature type="domain" description="Histidine kinase" evidence="4">
    <location>
        <begin position="193"/>
        <end position="405"/>
    </location>
</feature>
<dbReference type="Pfam" id="PF02518">
    <property type="entry name" value="HATPase_c"/>
    <property type="match status" value="1"/>
</dbReference>
<dbReference type="PROSITE" id="PS50109">
    <property type="entry name" value="HIS_KIN"/>
    <property type="match status" value="1"/>
</dbReference>
<dbReference type="PANTHER" id="PTHR43065">
    <property type="entry name" value="SENSOR HISTIDINE KINASE"/>
    <property type="match status" value="1"/>
</dbReference>
<dbReference type="SMART" id="SM00387">
    <property type="entry name" value="HATPase_c"/>
    <property type="match status" value="1"/>
</dbReference>
<dbReference type="EC" id="2.7.13.3" evidence="2"/>
<dbReference type="Proteomes" id="UP000554342">
    <property type="component" value="Unassembled WGS sequence"/>
</dbReference>
<evidence type="ECO:0000313" key="5">
    <source>
        <dbReference type="EMBL" id="MBB5718931.1"/>
    </source>
</evidence>
<dbReference type="Gene3D" id="3.30.565.10">
    <property type="entry name" value="Histidine kinase-like ATPase, C-terminal domain"/>
    <property type="match status" value="1"/>
</dbReference>
<reference evidence="5 6" key="1">
    <citation type="submission" date="2020-08" db="EMBL/GenBank/DDBJ databases">
        <title>Genomic Encyclopedia of Type Strains, Phase IV (KMG-IV): sequencing the most valuable type-strain genomes for metagenomic binning, comparative biology and taxonomic classification.</title>
        <authorList>
            <person name="Goeker M."/>
        </authorList>
    </citation>
    <scope>NUCLEOTIDE SEQUENCE [LARGE SCALE GENOMIC DNA]</scope>
    <source>
        <strain evidence="5 6">DSM 27203</strain>
    </source>
</reference>
<organism evidence="5 6">
    <name type="scientific">Stakelama sediminis</name>
    <dbReference type="NCBI Taxonomy" id="463200"/>
    <lineage>
        <taxon>Bacteria</taxon>
        <taxon>Pseudomonadati</taxon>
        <taxon>Pseudomonadota</taxon>
        <taxon>Alphaproteobacteria</taxon>
        <taxon>Sphingomonadales</taxon>
        <taxon>Sphingomonadaceae</taxon>
        <taxon>Stakelama</taxon>
    </lineage>
</organism>
<accession>A0A840YYR3</accession>
<evidence type="ECO:0000256" key="3">
    <source>
        <dbReference type="SAM" id="Phobius"/>
    </source>
</evidence>
<sequence length="407" mass="44081">MDFRRAGWPLGRIVMIALLPVLGGVVALAWWHAFYANAVLAALIALWAIGSIAMSMRRDREPIYVDMRTDQRAMDAERQQRRLSAYLNLSPAPLILLEEGYRLRAVNRAARRLFSVQDIIPDPDPALIRAIAGTAPGAAASLRIDFGGGVEGYAIATADIAGDGAISRIAALVGIEAELRAAEARALRDLLNILSHEIMNGLTPIASLGRSAVELIESGAPADIVEARNAIETVARRAEGLRGFGEAYRRLARLPEPVMRSVVLDSLIADLTTLFRNRWPQIELAVRDDGAPNRVAADAEQLHIALWALLQNAAEACADRSSPRVVIEVRQVDRMLQIQVSDNGPGVFDDAQARIFQPFFTTKDDGSGVGLALVRMIALGHLGDVALIAKDGPGATFLLTLRSREEL</sequence>
<keyword evidence="5" id="KW-0808">Transferase</keyword>
<gene>
    <name evidence="5" type="ORF">FHR23_001854</name>
</gene>
<dbReference type="AlphaFoldDB" id="A0A840YYR3"/>
<dbReference type="PANTHER" id="PTHR43065:SF51">
    <property type="entry name" value="HISTIDINE KINASE"/>
    <property type="match status" value="1"/>
</dbReference>
<dbReference type="RefSeq" id="WP_246359793.1">
    <property type="nucleotide sequence ID" value="NZ_BAABIF010000013.1"/>
</dbReference>
<comment type="catalytic activity">
    <reaction evidence="1">
        <text>ATP + protein L-histidine = ADP + protein N-phospho-L-histidine.</text>
        <dbReference type="EC" id="2.7.13.3"/>
    </reaction>
</comment>
<name>A0A840YYR3_9SPHN</name>
<dbReference type="InterPro" id="IPR005467">
    <property type="entry name" value="His_kinase_dom"/>
</dbReference>
<keyword evidence="6" id="KW-1185">Reference proteome</keyword>
<keyword evidence="3" id="KW-0812">Transmembrane</keyword>
<feature type="transmembrane region" description="Helical" evidence="3">
    <location>
        <begin position="12"/>
        <end position="32"/>
    </location>
</feature>
<evidence type="ECO:0000259" key="4">
    <source>
        <dbReference type="PROSITE" id="PS50109"/>
    </source>
</evidence>
<dbReference type="SUPFAM" id="SSF55874">
    <property type="entry name" value="ATPase domain of HSP90 chaperone/DNA topoisomerase II/histidine kinase"/>
    <property type="match status" value="1"/>
</dbReference>
<dbReference type="PRINTS" id="PR00344">
    <property type="entry name" value="BCTRLSENSOR"/>
</dbReference>
<keyword evidence="5" id="KW-0418">Kinase</keyword>
<feature type="transmembrane region" description="Helical" evidence="3">
    <location>
        <begin position="38"/>
        <end position="56"/>
    </location>
</feature>
<evidence type="ECO:0000256" key="1">
    <source>
        <dbReference type="ARBA" id="ARBA00000085"/>
    </source>
</evidence>